<evidence type="ECO:0000256" key="5">
    <source>
        <dbReference type="PIRSR" id="PIRSR602403-1"/>
    </source>
</evidence>
<dbReference type="InterPro" id="IPR002403">
    <property type="entry name" value="Cyt_P450_E_grp-IV"/>
</dbReference>
<comment type="cofactor">
    <cofactor evidence="5">
        <name>heme</name>
        <dbReference type="ChEBI" id="CHEBI:30413"/>
    </cofactor>
</comment>
<keyword evidence="4 5" id="KW-0408">Iron</keyword>
<evidence type="ECO:0000256" key="6">
    <source>
        <dbReference type="RuleBase" id="RU000461"/>
    </source>
</evidence>
<proteinExistence type="inferred from homology"/>
<reference evidence="7 8" key="1">
    <citation type="journal article" date="2020" name="IScience">
        <title>Genome Sequencing of the Endangered Kingdonia uniflora (Circaeasteraceae, Ranunculales) Reveals Potential Mechanisms of Evolutionary Specialization.</title>
        <authorList>
            <person name="Sun Y."/>
            <person name="Deng T."/>
            <person name="Zhang A."/>
            <person name="Moore M.J."/>
            <person name="Landis J.B."/>
            <person name="Lin N."/>
            <person name="Zhang H."/>
            <person name="Zhang X."/>
            <person name="Huang J."/>
            <person name="Zhang X."/>
            <person name="Sun H."/>
            <person name="Wang H."/>
        </authorList>
    </citation>
    <scope>NUCLEOTIDE SEQUENCE [LARGE SCALE GENOMIC DNA]</scope>
    <source>
        <strain evidence="7">TB1705</strain>
        <tissue evidence="7">Leaf</tissue>
    </source>
</reference>
<dbReference type="PRINTS" id="PR00385">
    <property type="entry name" value="P450"/>
</dbReference>
<gene>
    <name evidence="7" type="ORF">GIB67_028819</name>
</gene>
<dbReference type="EMBL" id="JACGCM010002027">
    <property type="protein sequence ID" value="KAF6145824.1"/>
    <property type="molecule type" value="Genomic_DNA"/>
</dbReference>
<dbReference type="GO" id="GO:0020037">
    <property type="term" value="F:heme binding"/>
    <property type="evidence" value="ECO:0007669"/>
    <property type="project" value="InterPro"/>
</dbReference>
<evidence type="ECO:0000256" key="4">
    <source>
        <dbReference type="ARBA" id="ARBA00023004"/>
    </source>
</evidence>
<dbReference type="AlphaFoldDB" id="A0A7J7LTG9"/>
<dbReference type="OrthoDB" id="1470350at2759"/>
<dbReference type="InterPro" id="IPR017972">
    <property type="entry name" value="Cyt_P450_CS"/>
</dbReference>
<dbReference type="GO" id="GO:0004497">
    <property type="term" value="F:monooxygenase activity"/>
    <property type="evidence" value="ECO:0007669"/>
    <property type="project" value="UniProtKB-KW"/>
</dbReference>
<evidence type="ECO:0008006" key="9">
    <source>
        <dbReference type="Google" id="ProtNLM"/>
    </source>
</evidence>
<dbReference type="Pfam" id="PF00067">
    <property type="entry name" value="p450"/>
    <property type="match status" value="1"/>
</dbReference>
<dbReference type="PROSITE" id="PS00086">
    <property type="entry name" value="CYTOCHROME_P450"/>
    <property type="match status" value="1"/>
</dbReference>
<dbReference type="PANTHER" id="PTHR24296">
    <property type="entry name" value="CYTOCHROME P450"/>
    <property type="match status" value="1"/>
</dbReference>
<organism evidence="7 8">
    <name type="scientific">Kingdonia uniflora</name>
    <dbReference type="NCBI Taxonomy" id="39325"/>
    <lineage>
        <taxon>Eukaryota</taxon>
        <taxon>Viridiplantae</taxon>
        <taxon>Streptophyta</taxon>
        <taxon>Embryophyta</taxon>
        <taxon>Tracheophyta</taxon>
        <taxon>Spermatophyta</taxon>
        <taxon>Magnoliopsida</taxon>
        <taxon>Ranunculales</taxon>
        <taxon>Circaeasteraceae</taxon>
        <taxon>Kingdonia</taxon>
    </lineage>
</organism>
<keyword evidence="5 6" id="KW-0349">Heme</keyword>
<keyword evidence="2 5" id="KW-0479">Metal-binding</keyword>
<evidence type="ECO:0000256" key="3">
    <source>
        <dbReference type="ARBA" id="ARBA00023002"/>
    </source>
</evidence>
<dbReference type="PRINTS" id="PR00465">
    <property type="entry name" value="EP450IV"/>
</dbReference>
<name>A0A7J7LTG9_9MAGN</name>
<feature type="binding site" description="axial binding residue" evidence="5">
    <location>
        <position position="457"/>
    </location>
    <ligand>
        <name>heme</name>
        <dbReference type="ChEBI" id="CHEBI:30413"/>
    </ligand>
    <ligandPart>
        <name>Fe</name>
        <dbReference type="ChEBI" id="CHEBI:18248"/>
    </ligandPart>
</feature>
<comment type="caution">
    <text evidence="7">The sequence shown here is derived from an EMBL/GenBank/DDBJ whole genome shotgun (WGS) entry which is preliminary data.</text>
</comment>
<dbReference type="Proteomes" id="UP000541444">
    <property type="component" value="Unassembled WGS sequence"/>
</dbReference>
<protein>
    <recommendedName>
        <fullName evidence="9">Cytochrome P450</fullName>
    </recommendedName>
</protein>
<evidence type="ECO:0000256" key="2">
    <source>
        <dbReference type="ARBA" id="ARBA00022723"/>
    </source>
</evidence>
<keyword evidence="6" id="KW-0503">Monooxygenase</keyword>
<evidence type="ECO:0000313" key="8">
    <source>
        <dbReference type="Proteomes" id="UP000541444"/>
    </source>
</evidence>
<sequence>MDLLFLQEIRTQELLLGLLILVIIYSMFQQKQHCLPFWPIIGMLPSLLLGLSSGLHEWFTTVLKNQNGTFRLKGPWLSSLDWVVTSNPVNIEHVLKTNFLNFPKGEHFKEIMSDLFGEGVFNLDGDEWVKQRKAVSIEFHSQKFRTGTTESIFHLVHNFLLPVLEDSIKACNIVSVPIDIQDIFLRFAFDNICMIGFGFSLESLKIGLPEIPFVKAFDDATDASFLRFFMPVFLWKLMRFLNLGWEKTLKRSVREVDEITEEYMQVQLESLKSEDKKFVSGIPTTFIAMKDDEGNPYTDKFLRDNCMGLILAGKDPSAATLAWFFWLLDQHPEVEKNILAEIRGILGEREDRYDPVFGPNDIKKMEYLHAALSESLRLYPPVAHETREVAEDDVFPDGTQLRKGTLVFYSIYAMGRTESIWGKDCREYKPERWLKDGKFVSESSYKFPVFNGGPRVCLGKEFAYYQMKYVSASIIHRYRVKVVEDHPVVPKLAFSMTMKYGLKIVLRKR</sequence>
<keyword evidence="3 6" id="KW-0560">Oxidoreductase</keyword>
<dbReference type="SUPFAM" id="SSF48264">
    <property type="entry name" value="Cytochrome P450"/>
    <property type="match status" value="1"/>
</dbReference>
<dbReference type="Gene3D" id="1.10.630.10">
    <property type="entry name" value="Cytochrome P450"/>
    <property type="match status" value="1"/>
</dbReference>
<evidence type="ECO:0000256" key="1">
    <source>
        <dbReference type="ARBA" id="ARBA00010617"/>
    </source>
</evidence>
<keyword evidence="8" id="KW-1185">Reference proteome</keyword>
<evidence type="ECO:0000313" key="7">
    <source>
        <dbReference type="EMBL" id="KAF6145824.1"/>
    </source>
</evidence>
<comment type="similarity">
    <text evidence="1 6">Belongs to the cytochrome P450 family.</text>
</comment>
<dbReference type="GO" id="GO:0016705">
    <property type="term" value="F:oxidoreductase activity, acting on paired donors, with incorporation or reduction of molecular oxygen"/>
    <property type="evidence" value="ECO:0007669"/>
    <property type="project" value="InterPro"/>
</dbReference>
<dbReference type="GO" id="GO:0044550">
    <property type="term" value="P:secondary metabolite biosynthetic process"/>
    <property type="evidence" value="ECO:0007669"/>
    <property type="project" value="UniProtKB-ARBA"/>
</dbReference>
<dbReference type="GO" id="GO:0006629">
    <property type="term" value="P:lipid metabolic process"/>
    <property type="evidence" value="ECO:0007669"/>
    <property type="project" value="UniProtKB-ARBA"/>
</dbReference>
<dbReference type="CDD" id="cd11064">
    <property type="entry name" value="CYP86A"/>
    <property type="match status" value="1"/>
</dbReference>
<dbReference type="InterPro" id="IPR036396">
    <property type="entry name" value="Cyt_P450_sf"/>
</dbReference>
<dbReference type="InterPro" id="IPR001128">
    <property type="entry name" value="Cyt_P450"/>
</dbReference>
<accession>A0A7J7LTG9</accession>
<dbReference type="GO" id="GO:0005506">
    <property type="term" value="F:iron ion binding"/>
    <property type="evidence" value="ECO:0007669"/>
    <property type="project" value="InterPro"/>
</dbReference>